<organism evidence="3 4">
    <name type="scientific">Arcicella lustrica</name>
    <dbReference type="NCBI Taxonomy" id="2984196"/>
    <lineage>
        <taxon>Bacteria</taxon>
        <taxon>Pseudomonadati</taxon>
        <taxon>Bacteroidota</taxon>
        <taxon>Cytophagia</taxon>
        <taxon>Cytophagales</taxon>
        <taxon>Flectobacillaceae</taxon>
        <taxon>Arcicella</taxon>
    </lineage>
</organism>
<dbReference type="Pfam" id="PF17761">
    <property type="entry name" value="DUF1016_N"/>
    <property type="match status" value="1"/>
</dbReference>
<proteinExistence type="predicted"/>
<comment type="caution">
    <text evidence="3">The sequence shown here is derived from an EMBL/GenBank/DDBJ whole genome shotgun (WGS) entry which is preliminary data.</text>
</comment>
<reference evidence="3 4" key="1">
    <citation type="submission" date="2023-12" db="EMBL/GenBank/DDBJ databases">
        <title>Novel species of the genus Arcicella isolated from rivers.</title>
        <authorList>
            <person name="Lu H."/>
        </authorList>
    </citation>
    <scope>NUCLEOTIDE SEQUENCE [LARGE SCALE GENOMIC DNA]</scope>
    <source>
        <strain evidence="3 4">DC25W</strain>
    </source>
</reference>
<dbReference type="Proteomes" id="UP001302222">
    <property type="component" value="Unassembled WGS sequence"/>
</dbReference>
<dbReference type="PANTHER" id="PTHR30547">
    <property type="entry name" value="UNCHARACTERIZED PROTEIN YHCG-RELATED"/>
    <property type="match status" value="1"/>
</dbReference>
<feature type="domain" description="YhcG N-terminal" evidence="2">
    <location>
        <begin position="18"/>
        <end position="152"/>
    </location>
</feature>
<dbReference type="InterPro" id="IPR053148">
    <property type="entry name" value="PD-DEXK-like_domain"/>
</dbReference>
<sequence length="340" mass="39991">MEHKPATQSTPLLTDVLVILQTARQKAYTAVNTAMVQAYWLMGKRIVEEEQKGEQKATYGEALLKNLSVALTAELGKGFSYANLRNFRQFYLTFPDAEICYAVCSKLTWSHNRLIMRVENPDARNYYLQECSNQNWSTRTLERNINTFYYQRLRSSQQKQIQQTTEKTYLNDFIKDPYVFEFLNIPEPITSSEKNIESALIENLQAFLLELGKGFSFVGRQFRISTETSHFFIDLVFYNYLLKCFVLFDLKTTKLSHQDTGQMDMYIRMFDDLKKQDNDNPTIGIILCTEKDETVVKYSILNEHKQLFATKYMPYLPTEEELIAEIVREKRMIQERDERL</sequence>
<dbReference type="Pfam" id="PF06250">
    <property type="entry name" value="YhcG_C"/>
    <property type="match status" value="1"/>
</dbReference>
<keyword evidence="4" id="KW-1185">Reference proteome</keyword>
<accession>A0ABU5SDB4</accession>
<evidence type="ECO:0000313" key="4">
    <source>
        <dbReference type="Proteomes" id="UP001302222"/>
    </source>
</evidence>
<evidence type="ECO:0000313" key="3">
    <source>
        <dbReference type="EMBL" id="MEA5425285.1"/>
    </source>
</evidence>
<feature type="domain" description="YhcG PDDEXK nuclease" evidence="1">
    <location>
        <begin position="172"/>
        <end position="320"/>
    </location>
</feature>
<protein>
    <submittedName>
        <fullName evidence="3">PDDEXK nuclease domain-containing protein</fullName>
    </submittedName>
</protein>
<dbReference type="EMBL" id="JAYGIM010000001">
    <property type="protein sequence ID" value="MEA5425285.1"/>
    <property type="molecule type" value="Genomic_DNA"/>
</dbReference>
<dbReference type="Gene3D" id="3.40.1350.10">
    <property type="match status" value="1"/>
</dbReference>
<gene>
    <name evidence="3" type="ORF">VB798_01790</name>
</gene>
<dbReference type="InterPro" id="IPR011856">
    <property type="entry name" value="tRNA_endonuc-like_dom_sf"/>
</dbReference>
<dbReference type="PANTHER" id="PTHR30547:SF5">
    <property type="entry name" value="NUCLEASE YHCG-RELATED"/>
    <property type="match status" value="1"/>
</dbReference>
<evidence type="ECO:0000259" key="1">
    <source>
        <dbReference type="Pfam" id="PF06250"/>
    </source>
</evidence>
<dbReference type="InterPro" id="IPR009362">
    <property type="entry name" value="YhcG_C"/>
</dbReference>
<dbReference type="InterPro" id="IPR041527">
    <property type="entry name" value="YhcG_N"/>
</dbReference>
<name>A0ABU5SDB4_9BACT</name>
<evidence type="ECO:0000259" key="2">
    <source>
        <dbReference type="Pfam" id="PF17761"/>
    </source>
</evidence>
<dbReference type="RefSeq" id="WP_323255338.1">
    <property type="nucleotide sequence ID" value="NZ_JAYGIM010000001.1"/>
</dbReference>